<dbReference type="AlphaFoldDB" id="A0A1W4WEH4"/>
<dbReference type="KEGG" id="apln:108732495"/>
<evidence type="ECO:0000256" key="1">
    <source>
        <dbReference type="SAM" id="MobiDB-lite"/>
    </source>
</evidence>
<organism evidence="2 3">
    <name type="scientific">Agrilus planipennis</name>
    <name type="common">Emerald ash borer</name>
    <name type="synonym">Agrilus marcopoli</name>
    <dbReference type="NCBI Taxonomy" id="224129"/>
    <lineage>
        <taxon>Eukaryota</taxon>
        <taxon>Metazoa</taxon>
        <taxon>Ecdysozoa</taxon>
        <taxon>Arthropoda</taxon>
        <taxon>Hexapoda</taxon>
        <taxon>Insecta</taxon>
        <taxon>Pterygota</taxon>
        <taxon>Neoptera</taxon>
        <taxon>Endopterygota</taxon>
        <taxon>Coleoptera</taxon>
        <taxon>Polyphaga</taxon>
        <taxon>Elateriformia</taxon>
        <taxon>Buprestoidea</taxon>
        <taxon>Buprestidae</taxon>
        <taxon>Agrilinae</taxon>
        <taxon>Agrilus</taxon>
    </lineage>
</organism>
<protein>
    <submittedName>
        <fullName evidence="3 4">Uncharacterized protein LOC108732495 isoform X1</fullName>
    </submittedName>
</protein>
<dbReference type="Proteomes" id="UP000192223">
    <property type="component" value="Unplaced"/>
</dbReference>
<evidence type="ECO:0000313" key="4">
    <source>
        <dbReference type="RefSeq" id="XP_018318853.1"/>
    </source>
</evidence>
<reference evidence="3 4" key="1">
    <citation type="submission" date="2025-04" db="UniProtKB">
        <authorList>
            <consortium name="RefSeq"/>
        </authorList>
    </citation>
    <scope>IDENTIFICATION</scope>
    <source>
        <tissue evidence="3 4">Entire body</tissue>
    </source>
</reference>
<keyword evidence="2" id="KW-1185">Reference proteome</keyword>
<dbReference type="RefSeq" id="XP_018318852.1">
    <property type="nucleotide sequence ID" value="XM_018463350.2"/>
</dbReference>
<proteinExistence type="predicted"/>
<evidence type="ECO:0000313" key="3">
    <source>
        <dbReference type="RefSeq" id="XP_018318852.1"/>
    </source>
</evidence>
<sequence length="209" mass="22847">MQKPNGQLVLTSTTSTADGSSLSTEPNSNVILLRSSKLLDHSHILLRTDNVSFEKTDIVLENNSAGESKVSQLIVNQRDLAKGVVFHSIKRLGNGAPFLLLSGDDSASGHILIQTSEEPVKSGKVVKIEASDEITVEKAHDEVELVGRNLPIGSGKIHIRLVIMRMLFSSSITGKPCSLFRKDESILNKKSVYYYNGTEMVCILNHFIS</sequence>
<feature type="region of interest" description="Disordered" evidence="1">
    <location>
        <begin position="1"/>
        <end position="24"/>
    </location>
</feature>
<dbReference type="OrthoDB" id="6774990at2759"/>
<evidence type="ECO:0000313" key="2">
    <source>
        <dbReference type="Proteomes" id="UP000192223"/>
    </source>
</evidence>
<dbReference type="GeneID" id="108732495"/>
<name>A0A1W4WEH4_AGRPL</name>
<accession>A0A1W4WEH4</accession>
<dbReference type="RefSeq" id="XP_018318853.1">
    <property type="nucleotide sequence ID" value="XM_018463351.2"/>
</dbReference>
<gene>
    <name evidence="3 4" type="primary">LOC108732495</name>
</gene>